<dbReference type="InterPro" id="IPR016181">
    <property type="entry name" value="Acyl_CoA_acyltransferase"/>
</dbReference>
<organism evidence="2 3">
    <name type="scientific">Thiohalocapsa halophila</name>
    <dbReference type="NCBI Taxonomy" id="69359"/>
    <lineage>
        <taxon>Bacteria</taxon>
        <taxon>Pseudomonadati</taxon>
        <taxon>Pseudomonadota</taxon>
        <taxon>Gammaproteobacteria</taxon>
        <taxon>Chromatiales</taxon>
        <taxon>Chromatiaceae</taxon>
        <taxon>Thiohalocapsa</taxon>
    </lineage>
</organism>
<dbReference type="Proteomes" id="UP000748752">
    <property type="component" value="Unassembled WGS sequence"/>
</dbReference>
<dbReference type="SUPFAM" id="SSF55729">
    <property type="entry name" value="Acyl-CoA N-acyltransferases (Nat)"/>
    <property type="match status" value="2"/>
</dbReference>
<dbReference type="InterPro" id="IPR050644">
    <property type="entry name" value="PG_Glycine_Bridge_Synth"/>
</dbReference>
<dbReference type="Pfam" id="PF13480">
    <property type="entry name" value="Acetyltransf_6"/>
    <property type="match status" value="1"/>
</dbReference>
<gene>
    <name evidence="2" type="ORF">CKO31_10115</name>
</gene>
<proteinExistence type="predicted"/>
<name>A0ABS1CHX4_9GAMM</name>
<sequence length="347" mass="39043">MVRTPELRVTELRAEDRADWDAFVAAHPDRTFCHRSGWSEAIAEGLGHRPRFLLARRGDRIEAILPLAQVRSRLFGHHLVSTPGCVYGGVLASSDEAHRALTAHACALAERLGVAALELRNQQPTQPGWPTKDQLYVTFRKAITDDDDANLKAIPRKQRAMVRKGIKVGLTSEQTTDLARFYAIYAESVRNLGTPVFPRRWLEALYRVFADACELSIVTHAGADIAGVMSFFDDDTVLPYYGGSRPAARALYGNDFMYWDLMSRAAGRGVRMFDYGRSKRGTGAFGFKKNWGFEPQPLHYQYHLVRSRAVPDVNPNNPKYRYFIAAWKRLPLPVANRLGPLLARNLA</sequence>
<dbReference type="PANTHER" id="PTHR36174">
    <property type="entry name" value="LIPID II:GLYCINE GLYCYLTRANSFERASE"/>
    <property type="match status" value="1"/>
</dbReference>
<reference evidence="2 3" key="1">
    <citation type="journal article" date="2020" name="Microorganisms">
        <title>Osmotic Adaptation and Compatible Solute Biosynthesis of Phototrophic Bacteria as Revealed from Genome Analyses.</title>
        <authorList>
            <person name="Imhoff J.F."/>
            <person name="Rahn T."/>
            <person name="Kunzel S."/>
            <person name="Keller A."/>
            <person name="Neulinger S.C."/>
        </authorList>
    </citation>
    <scope>NUCLEOTIDE SEQUENCE [LARGE SCALE GENOMIC DNA]</scope>
    <source>
        <strain evidence="2 3">DSM 6210</strain>
    </source>
</reference>
<keyword evidence="3" id="KW-1185">Reference proteome</keyword>
<dbReference type="RefSeq" id="WP_200236740.1">
    <property type="nucleotide sequence ID" value="NZ_NRRV01000021.1"/>
</dbReference>
<accession>A0ABS1CHX4</accession>
<dbReference type="InterPro" id="IPR038740">
    <property type="entry name" value="BioF2-like_GNAT_dom"/>
</dbReference>
<dbReference type="PANTHER" id="PTHR36174:SF1">
    <property type="entry name" value="LIPID II:GLYCINE GLYCYLTRANSFERASE"/>
    <property type="match status" value="1"/>
</dbReference>
<comment type="caution">
    <text evidence="2">The sequence shown here is derived from an EMBL/GenBank/DDBJ whole genome shotgun (WGS) entry which is preliminary data.</text>
</comment>
<protein>
    <submittedName>
        <fullName evidence="2">Peptidoglycan bridge formation protein FemAB</fullName>
    </submittedName>
</protein>
<evidence type="ECO:0000259" key="1">
    <source>
        <dbReference type="Pfam" id="PF13480"/>
    </source>
</evidence>
<evidence type="ECO:0000313" key="3">
    <source>
        <dbReference type="Proteomes" id="UP000748752"/>
    </source>
</evidence>
<dbReference type="EMBL" id="NRRV01000021">
    <property type="protein sequence ID" value="MBK1631089.1"/>
    <property type="molecule type" value="Genomic_DNA"/>
</dbReference>
<evidence type="ECO:0000313" key="2">
    <source>
        <dbReference type="EMBL" id="MBK1631089.1"/>
    </source>
</evidence>
<feature type="domain" description="BioF2-like acetyltransferase" evidence="1">
    <location>
        <begin position="157"/>
        <end position="288"/>
    </location>
</feature>
<dbReference type="NCBIfam" id="TIGR03019">
    <property type="entry name" value="pepcterm_femAB"/>
    <property type="match status" value="1"/>
</dbReference>
<dbReference type="InterPro" id="IPR017469">
    <property type="entry name" value="PEP-CTERM_FemAB-rel"/>
</dbReference>
<dbReference type="Gene3D" id="3.40.630.30">
    <property type="match status" value="1"/>
</dbReference>